<organism evidence="2">
    <name type="scientific">marine sediment metagenome</name>
    <dbReference type="NCBI Taxonomy" id="412755"/>
    <lineage>
        <taxon>unclassified sequences</taxon>
        <taxon>metagenomes</taxon>
        <taxon>ecological metagenomes</taxon>
    </lineage>
</organism>
<feature type="transmembrane region" description="Helical" evidence="1">
    <location>
        <begin position="28"/>
        <end position="50"/>
    </location>
</feature>
<keyword evidence="1" id="KW-0472">Membrane</keyword>
<reference evidence="2" key="1">
    <citation type="journal article" date="2014" name="Front. Microbiol.">
        <title>High frequency of phylogenetically diverse reductive dehalogenase-homologous genes in deep subseafloor sedimentary metagenomes.</title>
        <authorList>
            <person name="Kawai M."/>
            <person name="Futagami T."/>
            <person name="Toyoda A."/>
            <person name="Takaki Y."/>
            <person name="Nishi S."/>
            <person name="Hori S."/>
            <person name="Arai W."/>
            <person name="Tsubouchi T."/>
            <person name="Morono Y."/>
            <person name="Uchiyama I."/>
            <person name="Ito T."/>
            <person name="Fujiyama A."/>
            <person name="Inagaki F."/>
            <person name="Takami H."/>
        </authorList>
    </citation>
    <scope>NUCLEOTIDE SEQUENCE</scope>
    <source>
        <strain evidence="2">Expedition CK06-06</strain>
    </source>
</reference>
<sequence length="56" mass="6116">MMTARLISAIVSTLLEEAALVVLWLWGLPQLGIELPLFVLFTVMAVWAVCARANSS</sequence>
<evidence type="ECO:0000256" key="1">
    <source>
        <dbReference type="SAM" id="Phobius"/>
    </source>
</evidence>
<dbReference type="AlphaFoldDB" id="X0TET2"/>
<keyword evidence="1" id="KW-0812">Transmembrane</keyword>
<accession>X0TET2</accession>
<feature type="non-terminal residue" evidence="2">
    <location>
        <position position="56"/>
    </location>
</feature>
<name>X0TET2_9ZZZZ</name>
<gene>
    <name evidence="2" type="ORF">S01H1_21079</name>
</gene>
<comment type="caution">
    <text evidence="2">The sequence shown here is derived from an EMBL/GenBank/DDBJ whole genome shotgun (WGS) entry which is preliminary data.</text>
</comment>
<keyword evidence="1" id="KW-1133">Transmembrane helix</keyword>
<proteinExistence type="predicted"/>
<evidence type="ECO:0000313" key="2">
    <source>
        <dbReference type="EMBL" id="GAF92028.1"/>
    </source>
</evidence>
<protein>
    <submittedName>
        <fullName evidence="2">Uncharacterized protein</fullName>
    </submittedName>
</protein>
<dbReference type="EMBL" id="BARS01011631">
    <property type="protein sequence ID" value="GAF92028.1"/>
    <property type="molecule type" value="Genomic_DNA"/>
</dbReference>